<sequence length="209" mass="24297">MNMVRKHWQDFGLLLGVGVSLYVLLNWGMIWELRGIAGFSFVSILIHQFEEYRWPGTFGGLFNIAIFKSTRPDHYPLNPHSAMIINLLIAYIFYLLPVLFPTVIWLGLAPVFMGFFQIVWHGVFANLKIRSFYNPGLFTAIFLHLPVGIWYITYITTHHLVSLSDWITGTVYFVIAVYLFIIQGNIWLKNVQSPYSFTKKQLGNYKDLH</sequence>
<dbReference type="Proteomes" id="UP001652445">
    <property type="component" value="Unassembled WGS sequence"/>
</dbReference>
<evidence type="ECO:0000256" key="1">
    <source>
        <dbReference type="SAM" id="Phobius"/>
    </source>
</evidence>
<gene>
    <name evidence="2" type="ORF">OB236_08725</name>
</gene>
<organism evidence="2 3">
    <name type="scientific">Paenibacillus baimaensis</name>
    <dbReference type="NCBI Taxonomy" id="2982185"/>
    <lineage>
        <taxon>Bacteria</taxon>
        <taxon>Bacillati</taxon>
        <taxon>Bacillota</taxon>
        <taxon>Bacilli</taxon>
        <taxon>Bacillales</taxon>
        <taxon>Paenibacillaceae</taxon>
        <taxon>Paenibacillus</taxon>
    </lineage>
</organism>
<dbReference type="Pfam" id="PF13787">
    <property type="entry name" value="HXXEE"/>
    <property type="match status" value="1"/>
</dbReference>
<dbReference type="RefSeq" id="WP_262683603.1">
    <property type="nucleotide sequence ID" value="NZ_JAOQIO010000022.1"/>
</dbReference>
<feature type="transmembrane region" description="Helical" evidence="1">
    <location>
        <begin position="132"/>
        <end position="154"/>
    </location>
</feature>
<keyword evidence="3" id="KW-1185">Reference proteome</keyword>
<dbReference type="InterPro" id="IPR025671">
    <property type="entry name" value="HXXEE"/>
</dbReference>
<evidence type="ECO:0000313" key="3">
    <source>
        <dbReference type="Proteomes" id="UP001652445"/>
    </source>
</evidence>
<evidence type="ECO:0000313" key="2">
    <source>
        <dbReference type="EMBL" id="MCU6792209.1"/>
    </source>
</evidence>
<reference evidence="2 3" key="1">
    <citation type="submission" date="2022-09" db="EMBL/GenBank/DDBJ databases">
        <authorList>
            <person name="Han X.L."/>
            <person name="Wang Q."/>
            <person name="Lu T."/>
        </authorList>
    </citation>
    <scope>NUCLEOTIDE SEQUENCE [LARGE SCALE GENOMIC DNA]</scope>
    <source>
        <strain evidence="2 3">WQ 127069</strain>
    </source>
</reference>
<keyword evidence="1" id="KW-0812">Transmembrane</keyword>
<comment type="caution">
    <text evidence="2">The sequence shown here is derived from an EMBL/GenBank/DDBJ whole genome shotgun (WGS) entry which is preliminary data.</text>
</comment>
<name>A0ABT2UC57_9BACL</name>
<keyword evidence="1" id="KW-1133">Transmembrane helix</keyword>
<feature type="transmembrane region" description="Helical" evidence="1">
    <location>
        <begin position="12"/>
        <end position="31"/>
    </location>
</feature>
<accession>A0ABT2UC57</accession>
<protein>
    <submittedName>
        <fullName evidence="2">HXXEE domain-containing protein</fullName>
    </submittedName>
</protein>
<proteinExistence type="predicted"/>
<dbReference type="EMBL" id="JAOQIO010000022">
    <property type="protein sequence ID" value="MCU6792209.1"/>
    <property type="molecule type" value="Genomic_DNA"/>
</dbReference>
<keyword evidence="1" id="KW-0472">Membrane</keyword>
<feature type="transmembrane region" description="Helical" evidence="1">
    <location>
        <begin position="166"/>
        <end position="188"/>
    </location>
</feature>